<protein>
    <recommendedName>
        <fullName evidence="1">diguanylate cyclase</fullName>
        <ecNumber evidence="1">2.7.7.65</ecNumber>
    </recommendedName>
</protein>
<dbReference type="EMBL" id="FUYA01000010">
    <property type="protein sequence ID" value="SKA80244.1"/>
    <property type="molecule type" value="Genomic_DNA"/>
</dbReference>
<evidence type="ECO:0000313" key="5">
    <source>
        <dbReference type="EMBL" id="SKA80244.1"/>
    </source>
</evidence>
<dbReference type="NCBIfam" id="TIGR00254">
    <property type="entry name" value="GGDEF"/>
    <property type="match status" value="1"/>
</dbReference>
<evidence type="ECO:0000259" key="3">
    <source>
        <dbReference type="PROSITE" id="PS50887"/>
    </source>
</evidence>
<dbReference type="InterPro" id="IPR000014">
    <property type="entry name" value="PAS"/>
</dbReference>
<evidence type="ECO:0000256" key="1">
    <source>
        <dbReference type="ARBA" id="ARBA00012528"/>
    </source>
</evidence>
<proteinExistence type="predicted"/>
<dbReference type="GO" id="GO:1902201">
    <property type="term" value="P:negative regulation of bacterial-type flagellum-dependent cell motility"/>
    <property type="evidence" value="ECO:0007669"/>
    <property type="project" value="TreeGrafter"/>
</dbReference>
<dbReference type="PROSITE" id="PS51833">
    <property type="entry name" value="HDOD"/>
    <property type="match status" value="1"/>
</dbReference>
<feature type="domain" description="HDOD" evidence="4">
    <location>
        <begin position="17"/>
        <end position="216"/>
    </location>
</feature>
<dbReference type="InterPro" id="IPR000160">
    <property type="entry name" value="GGDEF_dom"/>
</dbReference>
<dbReference type="PROSITE" id="PS50887">
    <property type="entry name" value="GGDEF"/>
    <property type="match status" value="1"/>
</dbReference>
<comment type="catalytic activity">
    <reaction evidence="2">
        <text>2 GTP = 3',3'-c-di-GMP + 2 diphosphate</text>
        <dbReference type="Rhea" id="RHEA:24898"/>
        <dbReference type="ChEBI" id="CHEBI:33019"/>
        <dbReference type="ChEBI" id="CHEBI:37565"/>
        <dbReference type="ChEBI" id="CHEBI:58805"/>
        <dbReference type="EC" id="2.7.7.65"/>
    </reaction>
</comment>
<dbReference type="PANTHER" id="PTHR45138:SF9">
    <property type="entry name" value="DIGUANYLATE CYCLASE DGCM-RELATED"/>
    <property type="match status" value="1"/>
</dbReference>
<dbReference type="InterPro" id="IPR013976">
    <property type="entry name" value="HDOD"/>
</dbReference>
<dbReference type="SUPFAM" id="SSF109604">
    <property type="entry name" value="HD-domain/PDEase-like"/>
    <property type="match status" value="1"/>
</dbReference>
<dbReference type="Gene3D" id="3.30.70.270">
    <property type="match status" value="1"/>
</dbReference>
<dbReference type="InterPro" id="IPR050469">
    <property type="entry name" value="Diguanylate_Cyclase"/>
</dbReference>
<dbReference type="STRING" id="1121442.SAMN02745702_02630"/>
<dbReference type="PANTHER" id="PTHR45138">
    <property type="entry name" value="REGULATORY COMPONENTS OF SENSORY TRANSDUCTION SYSTEM"/>
    <property type="match status" value="1"/>
</dbReference>
<dbReference type="AlphaFoldDB" id="A0A1T4WSE5"/>
<dbReference type="RefSeq" id="WP_078685896.1">
    <property type="nucleotide sequence ID" value="NZ_FUYA01000010.1"/>
</dbReference>
<keyword evidence="6" id="KW-1185">Reference proteome</keyword>
<dbReference type="Pfam" id="PF08668">
    <property type="entry name" value="HDOD"/>
    <property type="match status" value="1"/>
</dbReference>
<dbReference type="EC" id="2.7.7.65" evidence="1"/>
<dbReference type="InterPro" id="IPR029787">
    <property type="entry name" value="Nucleotide_cyclase"/>
</dbReference>
<gene>
    <name evidence="5" type="ORF">SAMN02745702_02630</name>
</gene>
<dbReference type="Pfam" id="PF00990">
    <property type="entry name" value="GGDEF"/>
    <property type="match status" value="1"/>
</dbReference>
<reference evidence="5 6" key="1">
    <citation type="submission" date="2017-02" db="EMBL/GenBank/DDBJ databases">
        <authorList>
            <person name="Peterson S.W."/>
        </authorList>
    </citation>
    <scope>NUCLEOTIDE SEQUENCE [LARGE SCALE GENOMIC DNA]</scope>
    <source>
        <strain evidence="5 6">DSM 18034</strain>
    </source>
</reference>
<accession>A0A1T4WSE5</accession>
<dbReference type="GO" id="GO:0052621">
    <property type="term" value="F:diguanylate cyclase activity"/>
    <property type="evidence" value="ECO:0007669"/>
    <property type="project" value="UniProtKB-EC"/>
</dbReference>
<dbReference type="SMART" id="SM00091">
    <property type="entry name" value="PAS"/>
    <property type="match status" value="2"/>
</dbReference>
<dbReference type="GO" id="GO:0005886">
    <property type="term" value="C:plasma membrane"/>
    <property type="evidence" value="ECO:0007669"/>
    <property type="project" value="TreeGrafter"/>
</dbReference>
<dbReference type="InterPro" id="IPR043128">
    <property type="entry name" value="Rev_trsase/Diguanyl_cyclase"/>
</dbReference>
<dbReference type="GO" id="GO:0043709">
    <property type="term" value="P:cell adhesion involved in single-species biofilm formation"/>
    <property type="evidence" value="ECO:0007669"/>
    <property type="project" value="TreeGrafter"/>
</dbReference>
<evidence type="ECO:0000259" key="4">
    <source>
        <dbReference type="PROSITE" id="PS51833"/>
    </source>
</evidence>
<evidence type="ECO:0000256" key="2">
    <source>
        <dbReference type="ARBA" id="ARBA00034247"/>
    </source>
</evidence>
<dbReference type="SMART" id="SM00267">
    <property type="entry name" value="GGDEF"/>
    <property type="match status" value="1"/>
</dbReference>
<organism evidence="5 6">
    <name type="scientific">Desulfobaculum bizertense DSM 18034</name>
    <dbReference type="NCBI Taxonomy" id="1121442"/>
    <lineage>
        <taxon>Bacteria</taxon>
        <taxon>Pseudomonadati</taxon>
        <taxon>Thermodesulfobacteriota</taxon>
        <taxon>Desulfovibrionia</taxon>
        <taxon>Desulfovibrionales</taxon>
        <taxon>Desulfovibrionaceae</taxon>
        <taxon>Desulfobaculum</taxon>
    </lineage>
</organism>
<name>A0A1T4WSE5_9BACT</name>
<sequence>MSNVLKTVFPSARQSLDCSFPPVMSQLLAELVRPEPSFEDIARIIRLDPAITAAVLSLVNSPFYSQHGEIQDLKRAAVVLGTREILKLALSVSFLSSRKSMSPRLGNAPYANWRMAVWAAIAAELIAEKIAPKVKEQAYICALLKDISLLVLANCDQALPSPEKNKDLPLCSLRHGQLEREQSEWGVTHAQLSLEMLELWGVSDLSRDCIQLHHNLEQVEELPALTQAVIFATAWAEHISDAQHAYPPAALLTLRERAKHCLELTEEDWQNLEDRCIERFRSMLSAIGLEELHPADRLYEHSVQTFKDFHIQGSEISAAQGGLLTIAQIMGRHLRWNFAIENWELALYDKSQHSWALFRYTAERGAEHIASTTKPSLLPWSAQGAAHLLRSQSQTWGSLRLSEQSLPKRGRHELSLYVWFAAEALHEYAAHQATLVRKASTFEGLPVSVAVLDKTGHVQDTNDALRSLLSLNTTPRGASLGDLLHSLNPAPFGSRWTNFLADRSRKDMSTLLCCSPDKNSAQCLHISAHKQDEGKLSLIIEDNVELSEIELQALSHGEFLEQIIDSMQELVLVLSEDGTITFASKRWNTPLFDLNFFEIARPVHDSGHHWGPAMLASLRQPVEVLFHPTGDAPLSLEFVVSELASSAQKQKKYLLVGRDLTQIRRLEKRLRQRAIVDGLTGLFNHYQFHILLEREVLRSKRSGKSIGLLFFDLDGFKEINDTRGHQAGDTVLKTVARIIRTNIRRGTDFPCRYGGDEFAIIATETDQSGLQILAHRVHNALQQHFHGALGTSMGVTMLRHNEKPNELLRRADASAYQVKAAGGNAVCWTD</sequence>
<dbReference type="Gene3D" id="1.10.3210.10">
    <property type="entry name" value="Hypothetical protein af1432"/>
    <property type="match status" value="1"/>
</dbReference>
<dbReference type="SUPFAM" id="SSF55073">
    <property type="entry name" value="Nucleotide cyclase"/>
    <property type="match status" value="1"/>
</dbReference>
<dbReference type="CDD" id="cd01949">
    <property type="entry name" value="GGDEF"/>
    <property type="match status" value="1"/>
</dbReference>
<dbReference type="Proteomes" id="UP000189733">
    <property type="component" value="Unassembled WGS sequence"/>
</dbReference>
<feature type="domain" description="GGDEF" evidence="3">
    <location>
        <begin position="704"/>
        <end position="830"/>
    </location>
</feature>
<evidence type="ECO:0000313" key="6">
    <source>
        <dbReference type="Proteomes" id="UP000189733"/>
    </source>
</evidence>
<dbReference type="OrthoDB" id="5437367at2"/>